<reference evidence="2" key="1">
    <citation type="submission" date="2022-11" db="UniProtKB">
        <authorList>
            <consortium name="WormBaseParasite"/>
        </authorList>
    </citation>
    <scope>IDENTIFICATION</scope>
</reference>
<evidence type="ECO:0000313" key="1">
    <source>
        <dbReference type="Proteomes" id="UP000887572"/>
    </source>
</evidence>
<name>A0A914HJI6_GLORO</name>
<protein>
    <submittedName>
        <fullName evidence="2">Uncharacterized protein</fullName>
    </submittedName>
</protein>
<organism evidence="1 2">
    <name type="scientific">Globodera rostochiensis</name>
    <name type="common">Golden nematode worm</name>
    <name type="synonym">Heterodera rostochiensis</name>
    <dbReference type="NCBI Taxonomy" id="31243"/>
    <lineage>
        <taxon>Eukaryota</taxon>
        <taxon>Metazoa</taxon>
        <taxon>Ecdysozoa</taxon>
        <taxon>Nematoda</taxon>
        <taxon>Chromadorea</taxon>
        <taxon>Rhabditida</taxon>
        <taxon>Tylenchina</taxon>
        <taxon>Tylenchomorpha</taxon>
        <taxon>Tylenchoidea</taxon>
        <taxon>Heteroderidae</taxon>
        <taxon>Heteroderinae</taxon>
        <taxon>Globodera</taxon>
    </lineage>
</organism>
<evidence type="ECO:0000313" key="2">
    <source>
        <dbReference type="WBParaSite" id="Gr19_v10_g17761.t1"/>
    </source>
</evidence>
<proteinExistence type="predicted"/>
<dbReference type="AlphaFoldDB" id="A0A914HJI6"/>
<keyword evidence="1" id="KW-1185">Reference proteome</keyword>
<sequence length="93" mass="10087">MPDPKFVRNPACRTQNLSGIRHAELKKGPESGIRGYIAGMDALKYGQCAALMGDMRWGTDGRDPSLLMQMDAMPLCLSATPSGDHRAPAGRRN</sequence>
<dbReference type="WBParaSite" id="Gr19_v10_g17761.t1">
    <property type="protein sequence ID" value="Gr19_v10_g17761.t1"/>
    <property type="gene ID" value="Gr19_v10_g17761"/>
</dbReference>
<dbReference type="Proteomes" id="UP000887572">
    <property type="component" value="Unplaced"/>
</dbReference>
<accession>A0A914HJI6</accession>